<keyword evidence="2 5" id="KW-0812">Transmembrane</keyword>
<dbReference type="EMBL" id="UINC01002849">
    <property type="protein sequence ID" value="SVA00903.1"/>
    <property type="molecule type" value="Genomic_DNA"/>
</dbReference>
<evidence type="ECO:0000313" key="6">
    <source>
        <dbReference type="EMBL" id="SVA00903.1"/>
    </source>
</evidence>
<reference evidence="6" key="1">
    <citation type="submission" date="2018-05" db="EMBL/GenBank/DDBJ databases">
        <authorList>
            <person name="Lanie J.A."/>
            <person name="Ng W.-L."/>
            <person name="Kazmierczak K.M."/>
            <person name="Andrzejewski T.M."/>
            <person name="Davidsen T.M."/>
            <person name="Wayne K.J."/>
            <person name="Tettelin H."/>
            <person name="Glass J.I."/>
            <person name="Rusch D."/>
            <person name="Podicherti R."/>
            <person name="Tsui H.-C.T."/>
            <person name="Winkler M.E."/>
        </authorList>
    </citation>
    <scope>NUCLEOTIDE SEQUENCE</scope>
</reference>
<dbReference type="CDD" id="cd06662">
    <property type="entry name" value="SURF1"/>
    <property type="match status" value="1"/>
</dbReference>
<evidence type="ECO:0000256" key="5">
    <source>
        <dbReference type="SAM" id="Phobius"/>
    </source>
</evidence>
<protein>
    <recommendedName>
        <fullName evidence="7">SURF1-like protein</fullName>
    </recommendedName>
</protein>
<dbReference type="Pfam" id="PF02104">
    <property type="entry name" value="SURF1"/>
    <property type="match status" value="1"/>
</dbReference>
<proteinExistence type="predicted"/>
<keyword evidence="3 5" id="KW-1133">Transmembrane helix</keyword>
<keyword evidence="4 5" id="KW-0472">Membrane</keyword>
<dbReference type="GO" id="GO:0016020">
    <property type="term" value="C:membrane"/>
    <property type="evidence" value="ECO:0007669"/>
    <property type="project" value="UniProtKB-SubCell"/>
</dbReference>
<evidence type="ECO:0000256" key="3">
    <source>
        <dbReference type="ARBA" id="ARBA00022989"/>
    </source>
</evidence>
<dbReference type="PANTHER" id="PTHR23427:SF2">
    <property type="entry name" value="SURFEIT LOCUS PROTEIN 1"/>
    <property type="match status" value="1"/>
</dbReference>
<feature type="transmembrane region" description="Helical" evidence="5">
    <location>
        <begin position="14"/>
        <end position="34"/>
    </location>
</feature>
<comment type="subcellular location">
    <subcellularLocation>
        <location evidence="1">Membrane</location>
    </subcellularLocation>
</comment>
<evidence type="ECO:0008006" key="7">
    <source>
        <dbReference type="Google" id="ProtNLM"/>
    </source>
</evidence>
<evidence type="ECO:0000256" key="1">
    <source>
        <dbReference type="ARBA" id="ARBA00004370"/>
    </source>
</evidence>
<organism evidence="6">
    <name type="scientific">marine metagenome</name>
    <dbReference type="NCBI Taxonomy" id="408172"/>
    <lineage>
        <taxon>unclassified sequences</taxon>
        <taxon>metagenomes</taxon>
        <taxon>ecological metagenomes</taxon>
    </lineage>
</organism>
<sequence>MTGWPGARRLLRPWWLLSHLAVAALLVATVNLGFWQFRRLEERREHNALVEERAEVPVASLEEVLVGMDPDELVYRTVEVSGVFDAEREVFVVNRTQDGLPGVHVVTLLVGESGAVAVDRGFVPRPVYLVGDPSAWVPPGGEVVVAGRVRMAGTSRGSNGDEVERVDVADLSGRWGEVLPSVYVESGVGEGASDLPFGLPAPSLGEGPHLGYAVQWFVFFIIGLIGYPLVLVRLAREDPDADD</sequence>
<dbReference type="AlphaFoldDB" id="A0A381SI56"/>
<accession>A0A381SI56</accession>
<dbReference type="PANTHER" id="PTHR23427">
    <property type="entry name" value="SURFEIT LOCUS PROTEIN"/>
    <property type="match status" value="1"/>
</dbReference>
<feature type="transmembrane region" description="Helical" evidence="5">
    <location>
        <begin position="210"/>
        <end position="230"/>
    </location>
</feature>
<dbReference type="InterPro" id="IPR002994">
    <property type="entry name" value="Surf1/Shy1"/>
</dbReference>
<evidence type="ECO:0000256" key="2">
    <source>
        <dbReference type="ARBA" id="ARBA00022692"/>
    </source>
</evidence>
<gene>
    <name evidence="6" type="ORF">METZ01_LOCUS53757</name>
</gene>
<dbReference type="PROSITE" id="PS50895">
    <property type="entry name" value="SURF1"/>
    <property type="match status" value="1"/>
</dbReference>
<name>A0A381SI56_9ZZZZ</name>
<evidence type="ECO:0000256" key="4">
    <source>
        <dbReference type="ARBA" id="ARBA00023136"/>
    </source>
</evidence>
<dbReference type="InterPro" id="IPR045214">
    <property type="entry name" value="Surf1/Surf4"/>
</dbReference>